<dbReference type="EMBL" id="JACEOL010000034">
    <property type="protein sequence ID" value="MBA4602747.1"/>
    <property type="molecule type" value="Genomic_DNA"/>
</dbReference>
<dbReference type="Proteomes" id="UP000538292">
    <property type="component" value="Unassembled WGS sequence"/>
</dbReference>
<dbReference type="RefSeq" id="WP_181740604.1">
    <property type="nucleotide sequence ID" value="NZ_JACEOL010000034.1"/>
</dbReference>
<reference evidence="1 2" key="1">
    <citation type="submission" date="2020-07" db="EMBL/GenBank/DDBJ databases">
        <title>Thermoactinomyces phylogeny.</title>
        <authorList>
            <person name="Dunlap C."/>
        </authorList>
    </citation>
    <scope>NUCLEOTIDE SEQUENCE [LARGE SCALE GENOMIC DNA]</scope>
    <source>
        <strain evidence="1 2">AMNI-1</strain>
    </source>
</reference>
<organism evidence="1 2">
    <name type="scientific">Thermoactinomyces mirandus</name>
    <dbReference type="NCBI Taxonomy" id="2756294"/>
    <lineage>
        <taxon>Bacteria</taxon>
        <taxon>Bacillati</taxon>
        <taxon>Bacillota</taxon>
        <taxon>Bacilli</taxon>
        <taxon>Bacillales</taxon>
        <taxon>Thermoactinomycetaceae</taxon>
        <taxon>Thermoactinomyces</taxon>
    </lineage>
</organism>
<gene>
    <name evidence="1" type="ORF">H2C83_10565</name>
</gene>
<evidence type="ECO:0000313" key="1">
    <source>
        <dbReference type="EMBL" id="MBA4602747.1"/>
    </source>
</evidence>
<dbReference type="AlphaFoldDB" id="A0A7W1XTB4"/>
<keyword evidence="2" id="KW-1185">Reference proteome</keyword>
<accession>A0A7W1XTB4</accession>
<protein>
    <submittedName>
        <fullName evidence="1">Uncharacterized protein</fullName>
    </submittedName>
</protein>
<evidence type="ECO:0000313" key="2">
    <source>
        <dbReference type="Proteomes" id="UP000538292"/>
    </source>
</evidence>
<name>A0A7W1XTB4_9BACL</name>
<proteinExistence type="predicted"/>
<comment type="caution">
    <text evidence="1">The sequence shown here is derived from an EMBL/GenBank/DDBJ whole genome shotgun (WGS) entry which is preliminary data.</text>
</comment>
<sequence length="88" mass="10337">MGEYPGIEKKQVVGVEWAGFYFATYLDFIESEINWMWETYKHPKAVNNPLYLWAPDIEAIEIPYKNDTALKEAVHFIKLKRNQVTINA</sequence>